<dbReference type="EMBL" id="SOZD01000004">
    <property type="protein sequence ID" value="TFF22117.1"/>
    <property type="molecule type" value="Genomic_DNA"/>
</dbReference>
<dbReference type="InterPro" id="IPR009506">
    <property type="entry name" value="YjiS-like"/>
</dbReference>
<name>A0A4Y8RJW0_9HYPH</name>
<evidence type="ECO:0000313" key="3">
    <source>
        <dbReference type="Proteomes" id="UP000298179"/>
    </source>
</evidence>
<dbReference type="AlphaFoldDB" id="A0A4Y8RJW0"/>
<dbReference type="Pfam" id="PF06568">
    <property type="entry name" value="YjiS-like"/>
    <property type="match status" value="1"/>
</dbReference>
<evidence type="ECO:0000259" key="1">
    <source>
        <dbReference type="Pfam" id="PF06568"/>
    </source>
</evidence>
<sequence>MRRFNILERPLGVRSDARRSNVRQSLQVVASLTALIWRWTCRHRQRRDLSDLSDWQLRDLGLTRDEAEEEARKPFWR</sequence>
<reference evidence="2 3" key="1">
    <citation type="submission" date="2019-03" db="EMBL/GenBank/DDBJ databases">
        <title>Jiella endophytica sp. nov., a novel endophytic bacterium isolated from root of Ficus microcarpa Linn. f.</title>
        <authorList>
            <person name="Tuo L."/>
        </authorList>
    </citation>
    <scope>NUCLEOTIDE SEQUENCE [LARGE SCALE GENOMIC DNA]</scope>
    <source>
        <strain evidence="2 3">CBS5Q-3</strain>
    </source>
</reference>
<feature type="domain" description="YjiS-like" evidence="1">
    <location>
        <begin position="33"/>
        <end position="68"/>
    </location>
</feature>
<comment type="caution">
    <text evidence="2">The sequence shown here is derived from an EMBL/GenBank/DDBJ whole genome shotgun (WGS) entry which is preliminary data.</text>
</comment>
<proteinExistence type="predicted"/>
<dbReference type="Proteomes" id="UP000298179">
    <property type="component" value="Unassembled WGS sequence"/>
</dbReference>
<accession>A0A4Y8RJW0</accession>
<dbReference type="OrthoDB" id="8399238at2"/>
<protein>
    <submittedName>
        <fullName evidence="2">DUF1127 domain-containing protein</fullName>
    </submittedName>
</protein>
<organism evidence="2 3">
    <name type="scientific">Jiella endophytica</name>
    <dbReference type="NCBI Taxonomy" id="2558362"/>
    <lineage>
        <taxon>Bacteria</taxon>
        <taxon>Pseudomonadati</taxon>
        <taxon>Pseudomonadota</taxon>
        <taxon>Alphaproteobacteria</taxon>
        <taxon>Hyphomicrobiales</taxon>
        <taxon>Aurantimonadaceae</taxon>
        <taxon>Jiella</taxon>
    </lineage>
</organism>
<evidence type="ECO:0000313" key="2">
    <source>
        <dbReference type="EMBL" id="TFF22117.1"/>
    </source>
</evidence>
<gene>
    <name evidence="2" type="ORF">E3C22_13335</name>
</gene>
<keyword evidence="3" id="KW-1185">Reference proteome</keyword>